<dbReference type="SMART" id="SM00382">
    <property type="entry name" value="AAA"/>
    <property type="match status" value="1"/>
</dbReference>
<feature type="transmembrane region" description="Helical" evidence="8">
    <location>
        <begin position="183"/>
        <end position="201"/>
    </location>
</feature>
<name>A0A3S0ASA8_9HYPH</name>
<dbReference type="Pfam" id="PF00005">
    <property type="entry name" value="ABC_tran"/>
    <property type="match status" value="1"/>
</dbReference>
<evidence type="ECO:0000256" key="6">
    <source>
        <dbReference type="ARBA" id="ARBA00022989"/>
    </source>
</evidence>
<keyword evidence="3 8" id="KW-0812">Transmembrane</keyword>
<dbReference type="InterPro" id="IPR011527">
    <property type="entry name" value="ABC1_TM_dom"/>
</dbReference>
<evidence type="ECO:0000313" key="12">
    <source>
        <dbReference type="Proteomes" id="UP000278398"/>
    </source>
</evidence>
<dbReference type="PROSITE" id="PS50893">
    <property type="entry name" value="ABC_TRANSPORTER_2"/>
    <property type="match status" value="1"/>
</dbReference>
<evidence type="ECO:0000256" key="7">
    <source>
        <dbReference type="ARBA" id="ARBA00023136"/>
    </source>
</evidence>
<dbReference type="InterPro" id="IPR003439">
    <property type="entry name" value="ABC_transporter-like_ATP-bd"/>
</dbReference>
<evidence type="ECO:0000313" key="11">
    <source>
        <dbReference type="EMBL" id="RST85921.1"/>
    </source>
</evidence>
<keyword evidence="12" id="KW-1185">Reference proteome</keyword>
<evidence type="ECO:0000259" key="9">
    <source>
        <dbReference type="PROSITE" id="PS50893"/>
    </source>
</evidence>
<keyword evidence="5 11" id="KW-0067">ATP-binding</keyword>
<dbReference type="PANTHER" id="PTHR24221:SF654">
    <property type="entry name" value="ATP-BINDING CASSETTE SUB-FAMILY B MEMBER 6"/>
    <property type="match status" value="1"/>
</dbReference>
<dbReference type="PROSITE" id="PS00211">
    <property type="entry name" value="ABC_TRANSPORTER_1"/>
    <property type="match status" value="1"/>
</dbReference>
<dbReference type="InterPro" id="IPR039421">
    <property type="entry name" value="Type_1_exporter"/>
</dbReference>
<dbReference type="GO" id="GO:0016887">
    <property type="term" value="F:ATP hydrolysis activity"/>
    <property type="evidence" value="ECO:0007669"/>
    <property type="project" value="InterPro"/>
</dbReference>
<dbReference type="SUPFAM" id="SSF90123">
    <property type="entry name" value="ABC transporter transmembrane region"/>
    <property type="match status" value="1"/>
</dbReference>
<feature type="domain" description="ABC transmembrane type-1" evidence="10">
    <location>
        <begin position="37"/>
        <end position="328"/>
    </location>
</feature>
<dbReference type="InterPro" id="IPR003593">
    <property type="entry name" value="AAA+_ATPase"/>
</dbReference>
<dbReference type="InterPro" id="IPR036640">
    <property type="entry name" value="ABC1_TM_sf"/>
</dbReference>
<evidence type="ECO:0000256" key="3">
    <source>
        <dbReference type="ARBA" id="ARBA00022692"/>
    </source>
</evidence>
<dbReference type="RefSeq" id="WP_126700438.1">
    <property type="nucleotide sequence ID" value="NZ_RWKW01000046.1"/>
</dbReference>
<accession>A0A3S0ASA8</accession>
<keyword evidence="4" id="KW-0547">Nucleotide-binding</keyword>
<dbReference type="InterPro" id="IPR027417">
    <property type="entry name" value="P-loop_NTPase"/>
</dbReference>
<dbReference type="EMBL" id="RWKW01000046">
    <property type="protein sequence ID" value="RST85921.1"/>
    <property type="molecule type" value="Genomic_DNA"/>
</dbReference>
<evidence type="ECO:0000259" key="10">
    <source>
        <dbReference type="PROSITE" id="PS50929"/>
    </source>
</evidence>
<dbReference type="CDD" id="cd18582">
    <property type="entry name" value="ABC_6TM_ATM1_ABCB7"/>
    <property type="match status" value="1"/>
</dbReference>
<dbReference type="Pfam" id="PF00664">
    <property type="entry name" value="ABC_membrane"/>
    <property type="match status" value="1"/>
</dbReference>
<dbReference type="GO" id="GO:0005886">
    <property type="term" value="C:plasma membrane"/>
    <property type="evidence" value="ECO:0007669"/>
    <property type="project" value="UniProtKB-SubCell"/>
</dbReference>
<organism evidence="11 12">
    <name type="scientific">Aquibium carbonis</name>
    <dbReference type="NCBI Taxonomy" id="2495581"/>
    <lineage>
        <taxon>Bacteria</taxon>
        <taxon>Pseudomonadati</taxon>
        <taxon>Pseudomonadota</taxon>
        <taxon>Alphaproteobacteria</taxon>
        <taxon>Hyphomicrobiales</taxon>
        <taxon>Phyllobacteriaceae</taxon>
        <taxon>Aquibium</taxon>
    </lineage>
</organism>
<protein>
    <submittedName>
        <fullName evidence="11">ABC transporter ATP-binding protein/permease</fullName>
    </submittedName>
</protein>
<evidence type="ECO:0000256" key="5">
    <source>
        <dbReference type="ARBA" id="ARBA00022840"/>
    </source>
</evidence>
<comment type="subcellular location">
    <subcellularLocation>
        <location evidence="1">Cell membrane</location>
        <topology evidence="1">Multi-pass membrane protein</topology>
    </subcellularLocation>
</comment>
<sequence>MADKTVSADSGSMFSTLANLWPYMWPADRADLKLRVVWATAFLVVAKLVLVLVPYFFKWATDALSGEGGAPGWMPAILAGPVMLVVAYNVVRVVQLGFNQLRDALFARVGQHAVRQLAFRTFVHLHALSLRFHLERRTGGLSRVIERGVKGIETIVRFTILNTLPTVIEFALVAVIFAVAYGWIYVGVIAVTVWLYTWFTVKASDWRISIRREMNDSDTDANTKAVDSLLNFETVKYFNNEDMEARRFDRSMERYEDAATKTWTSLGWLNFGQGVIFGVGMAIVMALSAWEVTQGTQTIGDFVFVNAMLMQLSVPLNFIGFIYREIRQGLTDIENMFDLLDVDQEVKDKPGATALQVAEGAIRFHDVHFSYDPARPILKGISFEVPAGKTVAIVGPSGAGKSTLSRLLFRFYDIQSGAITIDGQDVRDVTQKSLRGAIGMVPQDTVLFNDTIFYNIRYGRFDASEDEIRKAAELAQIGPFIEALPEGYRSMVGERGLKLSGGEKQRVAIARTILKAPPILILDEATSALDTHTEQEIQAALDLVSRGRTTLVIAHRLSTVISADEIIVLKDGRIAEKGTHRDLLDAKGLYADMWDRQREATEAEERLRIARETDELGVVTRRRTPEVGV</sequence>
<evidence type="ECO:0000256" key="2">
    <source>
        <dbReference type="ARBA" id="ARBA00005417"/>
    </source>
</evidence>
<keyword evidence="6 8" id="KW-1133">Transmembrane helix</keyword>
<comment type="similarity">
    <text evidence="2">Belongs to the ABC transporter superfamily.</text>
</comment>
<keyword evidence="7 8" id="KW-0472">Membrane</keyword>
<reference evidence="11 12" key="1">
    <citation type="submission" date="2018-12" db="EMBL/GenBank/DDBJ databases">
        <title>Mesorhizobium carbonis sp. nov., isolated from coal mine water.</title>
        <authorList>
            <person name="Xin W."/>
            <person name="Xu Z."/>
            <person name="Xiang F."/>
            <person name="Zhang J."/>
            <person name="Xi L."/>
            <person name="Liu J."/>
        </authorList>
    </citation>
    <scope>NUCLEOTIDE SEQUENCE [LARGE SCALE GENOMIC DNA]</scope>
    <source>
        <strain evidence="11 12">B2.3</strain>
    </source>
</reference>
<dbReference type="AlphaFoldDB" id="A0A3S0ASA8"/>
<dbReference type="GO" id="GO:0140359">
    <property type="term" value="F:ABC-type transporter activity"/>
    <property type="evidence" value="ECO:0007669"/>
    <property type="project" value="InterPro"/>
</dbReference>
<comment type="caution">
    <text evidence="11">The sequence shown here is derived from an EMBL/GenBank/DDBJ whole genome shotgun (WGS) entry which is preliminary data.</text>
</comment>
<dbReference type="Gene3D" id="1.20.1560.10">
    <property type="entry name" value="ABC transporter type 1, transmembrane domain"/>
    <property type="match status" value="1"/>
</dbReference>
<feature type="transmembrane region" description="Helical" evidence="8">
    <location>
        <begin position="72"/>
        <end position="91"/>
    </location>
</feature>
<dbReference type="InterPro" id="IPR017871">
    <property type="entry name" value="ABC_transporter-like_CS"/>
</dbReference>
<feature type="transmembrane region" description="Helical" evidence="8">
    <location>
        <begin position="268"/>
        <end position="290"/>
    </location>
</feature>
<dbReference type="PROSITE" id="PS50929">
    <property type="entry name" value="ABC_TM1F"/>
    <property type="match status" value="1"/>
</dbReference>
<dbReference type="GO" id="GO:0005524">
    <property type="term" value="F:ATP binding"/>
    <property type="evidence" value="ECO:0007669"/>
    <property type="project" value="UniProtKB-KW"/>
</dbReference>
<dbReference type="Proteomes" id="UP000278398">
    <property type="component" value="Unassembled WGS sequence"/>
</dbReference>
<proteinExistence type="inferred from homology"/>
<gene>
    <name evidence="11" type="ORF">EJC49_13415</name>
</gene>
<dbReference type="CDD" id="cd03253">
    <property type="entry name" value="ABCC_ATM1_transporter"/>
    <property type="match status" value="1"/>
</dbReference>
<dbReference type="OrthoDB" id="9804259at2"/>
<evidence type="ECO:0000256" key="8">
    <source>
        <dbReference type="SAM" id="Phobius"/>
    </source>
</evidence>
<evidence type="ECO:0000256" key="4">
    <source>
        <dbReference type="ARBA" id="ARBA00022741"/>
    </source>
</evidence>
<evidence type="ECO:0000256" key="1">
    <source>
        <dbReference type="ARBA" id="ARBA00004651"/>
    </source>
</evidence>
<dbReference type="SUPFAM" id="SSF52540">
    <property type="entry name" value="P-loop containing nucleoside triphosphate hydrolases"/>
    <property type="match status" value="1"/>
</dbReference>
<feature type="transmembrane region" description="Helical" evidence="8">
    <location>
        <begin position="302"/>
        <end position="323"/>
    </location>
</feature>
<feature type="transmembrane region" description="Helical" evidence="8">
    <location>
        <begin position="36"/>
        <end position="57"/>
    </location>
</feature>
<dbReference type="PANTHER" id="PTHR24221">
    <property type="entry name" value="ATP-BINDING CASSETTE SUB-FAMILY B"/>
    <property type="match status" value="1"/>
</dbReference>
<dbReference type="Gene3D" id="3.40.50.300">
    <property type="entry name" value="P-loop containing nucleotide triphosphate hydrolases"/>
    <property type="match status" value="1"/>
</dbReference>
<feature type="domain" description="ABC transporter" evidence="9">
    <location>
        <begin position="362"/>
        <end position="596"/>
    </location>
</feature>
<dbReference type="FunFam" id="3.40.50.300:FF:003468">
    <property type="entry name" value="ABC transporter"/>
    <property type="match status" value="1"/>
</dbReference>